<dbReference type="GO" id="GO:0016787">
    <property type="term" value="F:hydrolase activity"/>
    <property type="evidence" value="ECO:0007669"/>
    <property type="project" value="UniProtKB-KW"/>
</dbReference>
<proteinExistence type="predicted"/>
<dbReference type="PANTHER" id="PTHR41244:SF1">
    <property type="entry name" value="GLYCOSYLTRANSFERASE"/>
    <property type="match status" value="1"/>
</dbReference>
<organism evidence="1">
    <name type="scientific">Planktothricoides raciborskii GIHE-MW2</name>
    <dbReference type="NCBI Taxonomy" id="2792601"/>
    <lineage>
        <taxon>Bacteria</taxon>
        <taxon>Bacillati</taxon>
        <taxon>Cyanobacteriota</taxon>
        <taxon>Cyanophyceae</taxon>
        <taxon>Oscillatoriophycideae</taxon>
        <taxon>Oscillatoriales</taxon>
        <taxon>Oscillatoriaceae</taxon>
        <taxon>Planktothricoides</taxon>
    </lineage>
</organism>
<dbReference type="InterPro" id="IPR032719">
    <property type="entry name" value="WbsX"/>
</dbReference>
<dbReference type="CDD" id="cd11579">
    <property type="entry name" value="Glyco_tran_WbsX"/>
    <property type="match status" value="1"/>
</dbReference>
<reference evidence="1" key="1">
    <citation type="submission" date="2024-07" db="EMBL/GenBank/DDBJ databases">
        <authorList>
            <person name="Kim Y.J."/>
            <person name="Jeong J.Y."/>
        </authorList>
    </citation>
    <scope>NUCLEOTIDE SEQUENCE</scope>
    <source>
        <strain evidence="1">GIHE-MW2</strain>
    </source>
</reference>
<dbReference type="PANTHER" id="PTHR41244">
    <property type="entry name" value="RHAMNAN SYNTHESIS F"/>
    <property type="match status" value="1"/>
</dbReference>
<dbReference type="AlphaFoldDB" id="A0AAU8JCF4"/>
<dbReference type="RefSeq" id="WP_354635206.1">
    <property type="nucleotide sequence ID" value="NZ_CP159837.1"/>
</dbReference>
<dbReference type="EMBL" id="CP159837">
    <property type="protein sequence ID" value="XCM36445.1"/>
    <property type="molecule type" value="Genomic_DNA"/>
</dbReference>
<accession>A0AAU8JCF4</accession>
<dbReference type="Pfam" id="PF14307">
    <property type="entry name" value="Glyco_tran_WbsX"/>
    <property type="match status" value="1"/>
</dbReference>
<dbReference type="Pfam" id="PF05045">
    <property type="entry name" value="RgpF"/>
    <property type="match status" value="1"/>
</dbReference>
<protein>
    <submittedName>
        <fullName evidence="1">Glycoside hydrolase family 99-like domain-containing protein</fullName>
    </submittedName>
</protein>
<name>A0AAU8JCF4_9CYAN</name>
<evidence type="ECO:0000313" key="1">
    <source>
        <dbReference type="EMBL" id="XCM36445.1"/>
    </source>
</evidence>
<dbReference type="InterPro" id="IPR007739">
    <property type="entry name" value="RgpF"/>
</dbReference>
<sequence length="625" mass="72723">MGNPRLEEIPTIEVSKIEEGFIEYDPDGEMQPSAVKLIANYLPQFHPFPENEQWWGKGFTEWTNVGKAKPCYEGHYQPHCPIHFGYYDLRVPSVLEDQAKLAREYGIHGFNFYFYWFKGKTLMEMPIRQFLENQSIDIRFCLTWANENWTRRWDGLENEVLISQEHSLDDSLNLIRYLVPYFKDSRYLKVEGKPIFIVYRVNTIPDISITIKAWRQEIIKEGFPGLYLVAAQAFGFSDPRPYGFDAAMEFPPHGVNAVDVSDRIPNVSVDFQGKIYFYDDIVNAEVKKGGEFSNFKLFKGVTLSWDNTARRGLNSYIFHGFSLHRYMQWLQSISIKTALSPELKDDEKLIFVNAWNEWAEGVHLEPDQKYGYGYLEATRRVLKDIDKTTVEWLLNQPLKKNHNVAVIFHLHFVEVWEEIESILRQINGYDLYVTTTSLDGVKAVKNSGIDAFVLLVENRGRDILPFIDVFRMIKPMNYKFCCKIHSKRSLHRVDGDDLRRNILKSLFQTKEEWIANLQNRFDANASMGLLVPSQQLLEFDDENMKSNIHLCKELCEVMNIDFSHSLFPAGSMFWFRPKCLEPLLKIDSSFFDIESGLCDGTVPHAIERLFCIVAQSVGYETEPLL</sequence>
<dbReference type="Gene3D" id="3.20.20.80">
    <property type="entry name" value="Glycosidases"/>
    <property type="match status" value="1"/>
</dbReference>
<gene>
    <name evidence="1" type="ORF">ABWT76_005206</name>
</gene>
<keyword evidence="1" id="KW-0378">Hydrolase</keyword>